<dbReference type="SUPFAM" id="SSF51735">
    <property type="entry name" value="NAD(P)-binding Rossmann-fold domains"/>
    <property type="match status" value="1"/>
</dbReference>
<evidence type="ECO:0000313" key="5">
    <source>
        <dbReference type="Proteomes" id="UP001629214"/>
    </source>
</evidence>
<evidence type="ECO:0000313" key="4">
    <source>
        <dbReference type="EMBL" id="MFL9879484.1"/>
    </source>
</evidence>
<dbReference type="Gene3D" id="1.10.1040.10">
    <property type="entry name" value="N-(1-d-carboxylethyl)-l-norvaline Dehydrogenase, domain 2"/>
    <property type="match status" value="1"/>
</dbReference>
<dbReference type="Proteomes" id="UP001629214">
    <property type="component" value="Unassembled WGS sequence"/>
</dbReference>
<name>A0ABW8Z8P0_9BURK</name>
<keyword evidence="5" id="KW-1185">Reference proteome</keyword>
<reference evidence="4 5" key="1">
    <citation type="journal article" date="2024" name="Chem. Sci.">
        <title>Discovery of megapolipeptins by genome mining of a Burkholderiales bacteria collection.</title>
        <authorList>
            <person name="Paulo B.S."/>
            <person name="Recchia M.J.J."/>
            <person name="Lee S."/>
            <person name="Fergusson C.H."/>
            <person name="Romanowski S.B."/>
            <person name="Hernandez A."/>
            <person name="Krull N."/>
            <person name="Liu D.Y."/>
            <person name="Cavanagh H."/>
            <person name="Bos A."/>
            <person name="Gray C.A."/>
            <person name="Murphy B.T."/>
            <person name="Linington R.G."/>
            <person name="Eustaquio A.S."/>
        </authorList>
    </citation>
    <scope>NUCLEOTIDE SEQUENCE [LARGE SCALE GENOMIC DNA]</scope>
    <source>
        <strain evidence="4 5">RL21-008-BIB-B</strain>
    </source>
</reference>
<dbReference type="PANTHER" id="PTHR43580:SF2">
    <property type="entry name" value="CYTOKINE-LIKE NUCLEAR FACTOR N-PAC"/>
    <property type="match status" value="1"/>
</dbReference>
<keyword evidence="1" id="KW-0560">Oxidoreductase</keyword>
<dbReference type="InterPro" id="IPR036291">
    <property type="entry name" value="NAD(P)-bd_dom_sf"/>
</dbReference>
<dbReference type="SUPFAM" id="SSF48179">
    <property type="entry name" value="6-phosphogluconate dehydrogenase C-terminal domain-like"/>
    <property type="match status" value="1"/>
</dbReference>
<dbReference type="Pfam" id="PF03446">
    <property type="entry name" value="NAD_binding_2"/>
    <property type="match status" value="1"/>
</dbReference>
<feature type="domain" description="6-phosphogluconate dehydrogenase NADP-binding" evidence="2">
    <location>
        <begin position="11"/>
        <end position="130"/>
    </location>
</feature>
<accession>A0ABW8Z8P0</accession>
<dbReference type="InterPro" id="IPR015814">
    <property type="entry name" value="Pgluconate_DH_NAD-bd_C"/>
</dbReference>
<evidence type="ECO:0000259" key="2">
    <source>
        <dbReference type="Pfam" id="PF03446"/>
    </source>
</evidence>
<evidence type="ECO:0000256" key="1">
    <source>
        <dbReference type="ARBA" id="ARBA00023002"/>
    </source>
</evidence>
<dbReference type="EMBL" id="JAQQFR010000008">
    <property type="protein sequence ID" value="MFL9879484.1"/>
    <property type="molecule type" value="Genomic_DNA"/>
</dbReference>
<dbReference type="RefSeq" id="WP_408168486.1">
    <property type="nucleotide sequence ID" value="NZ_JAQQFR010000008.1"/>
</dbReference>
<comment type="caution">
    <text evidence="4">The sequence shown here is derived from an EMBL/GenBank/DDBJ whole genome shotgun (WGS) entry which is preliminary data.</text>
</comment>
<gene>
    <name evidence="4" type="ORF">PQR63_13890</name>
</gene>
<evidence type="ECO:0000259" key="3">
    <source>
        <dbReference type="Pfam" id="PF09130"/>
    </source>
</evidence>
<dbReference type="InterPro" id="IPR006115">
    <property type="entry name" value="6PGDH_NADP-bd"/>
</dbReference>
<dbReference type="PIRSF" id="PIRSF000103">
    <property type="entry name" value="HIBADH"/>
    <property type="match status" value="1"/>
</dbReference>
<sequence>MAASDTALVSVCLIGYGEAGKILAQGLSATGRYAVSAHDILFSDATSRPMREAAAAGVTLHDDLTVAIADADVIISAVTASSAHDVVTSVAASIRAGQFFLDINSVSPALKQESHALLTSRHARYVEAAVMASIPPYGIAVPMLLGGPHAAGFMALMAQSGMQMKIASKNIGVASAIKMCRSVMIKGLEAITVESMLTARHYGVEEEVLASLTETFPGIDWPRQADYLVSRVVQHGRRRAAEMREAAHTVSDAGLTPLLSSAIAERQDWLADQVQAGIVDKHEKSWREVADRIAAVSAAAAATTTAAATEIEVSKKTA</sequence>
<dbReference type="InterPro" id="IPR015815">
    <property type="entry name" value="HIBADH-related"/>
</dbReference>
<dbReference type="Pfam" id="PF09130">
    <property type="entry name" value="DUF1932"/>
    <property type="match status" value="1"/>
</dbReference>
<dbReference type="InterPro" id="IPR013328">
    <property type="entry name" value="6PGD_dom2"/>
</dbReference>
<dbReference type="InterPro" id="IPR051265">
    <property type="entry name" value="HIBADH-related_NP60_sf"/>
</dbReference>
<proteinExistence type="predicted"/>
<dbReference type="PANTHER" id="PTHR43580">
    <property type="entry name" value="OXIDOREDUCTASE GLYR1-RELATED"/>
    <property type="match status" value="1"/>
</dbReference>
<protein>
    <submittedName>
        <fullName evidence="4">DUF1932 domain-containing protein</fullName>
    </submittedName>
</protein>
<organism evidence="4 5">
    <name type="scientific">Herbaspirillum rhizosphaerae</name>
    <dbReference type="NCBI Taxonomy" id="346179"/>
    <lineage>
        <taxon>Bacteria</taxon>
        <taxon>Pseudomonadati</taxon>
        <taxon>Pseudomonadota</taxon>
        <taxon>Betaproteobacteria</taxon>
        <taxon>Burkholderiales</taxon>
        <taxon>Oxalobacteraceae</taxon>
        <taxon>Herbaspirillum</taxon>
    </lineage>
</organism>
<feature type="domain" description="Phosphogluconate dehydrogenase NAD-binding putative C-terminal" evidence="3">
    <location>
        <begin position="199"/>
        <end position="269"/>
    </location>
</feature>
<dbReference type="Gene3D" id="3.40.50.720">
    <property type="entry name" value="NAD(P)-binding Rossmann-like Domain"/>
    <property type="match status" value="1"/>
</dbReference>
<dbReference type="InterPro" id="IPR008927">
    <property type="entry name" value="6-PGluconate_DH-like_C_sf"/>
</dbReference>